<feature type="region of interest" description="Disordered" evidence="1">
    <location>
        <begin position="1"/>
        <end position="28"/>
    </location>
</feature>
<evidence type="ECO:0000256" key="1">
    <source>
        <dbReference type="SAM" id="MobiDB-lite"/>
    </source>
</evidence>
<evidence type="ECO:0000313" key="2">
    <source>
        <dbReference type="EMBL" id="HIR38868.1"/>
    </source>
</evidence>
<name>A0A9D1DAM3_9FIRM</name>
<dbReference type="EMBL" id="DVHB01000013">
    <property type="protein sequence ID" value="HIR38868.1"/>
    <property type="molecule type" value="Genomic_DNA"/>
</dbReference>
<dbReference type="Gene3D" id="3.30.930.30">
    <property type="match status" value="1"/>
</dbReference>
<accession>A0A9D1DAM3</accession>
<dbReference type="Proteomes" id="UP000824179">
    <property type="component" value="Unassembled WGS sequence"/>
</dbReference>
<comment type="caution">
    <text evidence="2">The sequence shown here is derived from an EMBL/GenBank/DDBJ whole genome shotgun (WGS) entry which is preliminary data.</text>
</comment>
<feature type="compositionally biased region" description="Basic and acidic residues" evidence="1">
    <location>
        <begin position="12"/>
        <end position="28"/>
    </location>
</feature>
<gene>
    <name evidence="2" type="ORF">IAB90_00640</name>
</gene>
<reference evidence="2" key="1">
    <citation type="submission" date="2020-10" db="EMBL/GenBank/DDBJ databases">
        <authorList>
            <person name="Gilroy R."/>
        </authorList>
    </citation>
    <scope>NUCLEOTIDE SEQUENCE</scope>
    <source>
        <strain evidence="2">ChiW25-3613</strain>
    </source>
</reference>
<evidence type="ECO:0000313" key="3">
    <source>
        <dbReference type="Proteomes" id="UP000824179"/>
    </source>
</evidence>
<organism evidence="2 3">
    <name type="scientific">Candidatus Coproplasma stercoripullorum</name>
    <dbReference type="NCBI Taxonomy" id="2840751"/>
    <lineage>
        <taxon>Bacteria</taxon>
        <taxon>Bacillati</taxon>
        <taxon>Bacillota</taxon>
        <taxon>Clostridia</taxon>
        <taxon>Eubacteriales</taxon>
        <taxon>Candidatus Coproplasma</taxon>
    </lineage>
</organism>
<protein>
    <submittedName>
        <fullName evidence="2">Uncharacterized protein</fullName>
    </submittedName>
</protein>
<proteinExistence type="predicted"/>
<dbReference type="AlphaFoldDB" id="A0A9D1DAM3"/>
<sequence length="64" mass="7375">MKKLKRPSVGNVKKENERDETYEAKNPKIDLSRTKNNYHIVDLPASYMCTKLCAKTCAKMKNKA</sequence>
<reference evidence="2" key="2">
    <citation type="journal article" date="2021" name="PeerJ">
        <title>Extensive microbial diversity within the chicken gut microbiome revealed by metagenomics and culture.</title>
        <authorList>
            <person name="Gilroy R."/>
            <person name="Ravi A."/>
            <person name="Getino M."/>
            <person name="Pursley I."/>
            <person name="Horton D.L."/>
            <person name="Alikhan N.F."/>
            <person name="Baker D."/>
            <person name="Gharbi K."/>
            <person name="Hall N."/>
            <person name="Watson M."/>
            <person name="Adriaenssens E.M."/>
            <person name="Foster-Nyarko E."/>
            <person name="Jarju S."/>
            <person name="Secka A."/>
            <person name="Antonio M."/>
            <person name="Oren A."/>
            <person name="Chaudhuri R.R."/>
            <person name="La Ragione R."/>
            <person name="Hildebrand F."/>
            <person name="Pallen M.J."/>
        </authorList>
    </citation>
    <scope>NUCLEOTIDE SEQUENCE</scope>
    <source>
        <strain evidence="2">ChiW25-3613</strain>
    </source>
</reference>